<dbReference type="AlphaFoldDB" id="A0A834SVV8"/>
<dbReference type="Proteomes" id="UP000634136">
    <property type="component" value="Unassembled WGS sequence"/>
</dbReference>
<reference evidence="1" key="1">
    <citation type="submission" date="2020-09" db="EMBL/GenBank/DDBJ databases">
        <title>Genome-Enabled Discovery of Anthraquinone Biosynthesis in Senna tora.</title>
        <authorList>
            <person name="Kang S.-H."/>
            <person name="Pandey R.P."/>
            <person name="Lee C.-M."/>
            <person name="Sim J.-S."/>
            <person name="Jeong J.-T."/>
            <person name="Choi B.-S."/>
            <person name="Jung M."/>
            <person name="Ginzburg D."/>
            <person name="Zhao K."/>
            <person name="Won S.Y."/>
            <person name="Oh T.-J."/>
            <person name="Yu Y."/>
            <person name="Kim N.-H."/>
            <person name="Lee O.R."/>
            <person name="Lee T.-H."/>
            <person name="Bashyal P."/>
            <person name="Kim T.-S."/>
            <person name="Lee W.-H."/>
            <person name="Kawkins C."/>
            <person name="Kim C.-K."/>
            <person name="Kim J.S."/>
            <person name="Ahn B.O."/>
            <person name="Rhee S.Y."/>
            <person name="Sohng J.K."/>
        </authorList>
    </citation>
    <scope>NUCLEOTIDE SEQUENCE</scope>
    <source>
        <tissue evidence="1">Leaf</tissue>
    </source>
</reference>
<name>A0A834SVV8_9FABA</name>
<accession>A0A834SVV8</accession>
<gene>
    <name evidence="1" type="ORF">G2W53_031975</name>
</gene>
<dbReference type="EMBL" id="JAAIUW010000010">
    <property type="protein sequence ID" value="KAF7810999.1"/>
    <property type="molecule type" value="Genomic_DNA"/>
</dbReference>
<evidence type="ECO:0000313" key="2">
    <source>
        <dbReference type="Proteomes" id="UP000634136"/>
    </source>
</evidence>
<organism evidence="1 2">
    <name type="scientific">Senna tora</name>
    <dbReference type="NCBI Taxonomy" id="362788"/>
    <lineage>
        <taxon>Eukaryota</taxon>
        <taxon>Viridiplantae</taxon>
        <taxon>Streptophyta</taxon>
        <taxon>Embryophyta</taxon>
        <taxon>Tracheophyta</taxon>
        <taxon>Spermatophyta</taxon>
        <taxon>Magnoliopsida</taxon>
        <taxon>eudicotyledons</taxon>
        <taxon>Gunneridae</taxon>
        <taxon>Pentapetalae</taxon>
        <taxon>rosids</taxon>
        <taxon>fabids</taxon>
        <taxon>Fabales</taxon>
        <taxon>Fabaceae</taxon>
        <taxon>Caesalpinioideae</taxon>
        <taxon>Cassia clade</taxon>
        <taxon>Senna</taxon>
    </lineage>
</organism>
<protein>
    <submittedName>
        <fullName evidence="1">Uncharacterized protein</fullName>
    </submittedName>
</protein>
<keyword evidence="2" id="KW-1185">Reference proteome</keyword>
<evidence type="ECO:0000313" key="1">
    <source>
        <dbReference type="EMBL" id="KAF7810999.1"/>
    </source>
</evidence>
<proteinExistence type="predicted"/>
<sequence length="254" mass="28600">MCHKPTNSFVIKNQHLWGPPSYDQPLPFHPLLESFWKPLFFFLRFTPHDPYEILPRSFQTHCYFSELRFGELPHAPETDVDHGIGVFGVEPSQAFLFINGGFLSSKLFTITPKLFKSASLISAAIFANSSLSFLTNSGNSIPVILISGPDLFKRLLKHLNCHEELGKESRGREGVGTLAAFGSRNNGEVVWSGDYGGFDASCSEESSQIHHWDHVALSEKGEEEYMEFLIFTSHALISGFQLSSLDFSVRRRRV</sequence>
<comment type="caution">
    <text evidence="1">The sequence shown here is derived from an EMBL/GenBank/DDBJ whole genome shotgun (WGS) entry which is preliminary data.</text>
</comment>